<accession>A0A0F9TCZ2</accession>
<dbReference type="GO" id="GO:0009055">
    <property type="term" value="F:electron transfer activity"/>
    <property type="evidence" value="ECO:0007669"/>
    <property type="project" value="InterPro"/>
</dbReference>
<dbReference type="InterPro" id="IPR036369">
    <property type="entry name" value="HIPIP_sf"/>
</dbReference>
<protein>
    <submittedName>
        <fullName evidence="1">Uncharacterized protein</fullName>
    </submittedName>
</protein>
<dbReference type="GO" id="GO:0019646">
    <property type="term" value="P:aerobic electron transport chain"/>
    <property type="evidence" value="ECO:0007669"/>
    <property type="project" value="InterPro"/>
</dbReference>
<dbReference type="EMBL" id="LAZR01001770">
    <property type="protein sequence ID" value="KKN39343.1"/>
    <property type="molecule type" value="Genomic_DNA"/>
</dbReference>
<sequence>MVQQQGLPLTALMTPLRIGLGLIFPETVVQLRQELRGLVQERGAKFTKFETGYAPFSPILPGAYFYDCSTCDFFKKESAVVAACEVVEGQIAPYAWCFLWGPTKEDAPFSWMARAVAL</sequence>
<organism evidence="1">
    <name type="scientific">marine sediment metagenome</name>
    <dbReference type="NCBI Taxonomy" id="412755"/>
    <lineage>
        <taxon>unclassified sequences</taxon>
        <taxon>metagenomes</taxon>
        <taxon>ecological metagenomes</taxon>
    </lineage>
</organism>
<gene>
    <name evidence="1" type="ORF">LCGC14_0744480</name>
</gene>
<reference evidence="1" key="1">
    <citation type="journal article" date="2015" name="Nature">
        <title>Complex archaea that bridge the gap between prokaryotes and eukaryotes.</title>
        <authorList>
            <person name="Spang A."/>
            <person name="Saw J.H."/>
            <person name="Jorgensen S.L."/>
            <person name="Zaremba-Niedzwiedzka K."/>
            <person name="Martijn J."/>
            <person name="Lind A.E."/>
            <person name="van Eijk R."/>
            <person name="Schleper C."/>
            <person name="Guy L."/>
            <person name="Ettema T.J."/>
        </authorList>
    </citation>
    <scope>NUCLEOTIDE SEQUENCE</scope>
</reference>
<dbReference type="SUPFAM" id="SSF57652">
    <property type="entry name" value="HIPIP (high potential iron protein)"/>
    <property type="match status" value="1"/>
</dbReference>
<dbReference type="AlphaFoldDB" id="A0A0F9TCZ2"/>
<comment type="caution">
    <text evidence="1">The sequence shown here is derived from an EMBL/GenBank/DDBJ whole genome shotgun (WGS) entry which is preliminary data.</text>
</comment>
<dbReference type="Gene3D" id="4.10.490.10">
    <property type="entry name" value="High potential iron-sulphur protein"/>
    <property type="match status" value="1"/>
</dbReference>
<evidence type="ECO:0000313" key="1">
    <source>
        <dbReference type="EMBL" id="KKN39343.1"/>
    </source>
</evidence>
<proteinExistence type="predicted"/>
<name>A0A0F9TCZ2_9ZZZZ</name>